<keyword evidence="5" id="KW-1185">Reference proteome</keyword>
<dbReference type="Proteomes" id="UP000038009">
    <property type="component" value="Unassembled WGS sequence"/>
</dbReference>
<proteinExistence type="inferred from homology"/>
<gene>
    <name evidence="4" type="ORF">ABL78_5712</name>
</gene>
<dbReference type="GO" id="GO:0005634">
    <property type="term" value="C:nucleus"/>
    <property type="evidence" value="ECO:0007669"/>
    <property type="project" value="TreeGrafter"/>
</dbReference>
<evidence type="ECO:0000259" key="3">
    <source>
        <dbReference type="PROSITE" id="PS50984"/>
    </source>
</evidence>
<feature type="domain" description="TRUD" evidence="3">
    <location>
        <begin position="630"/>
        <end position="880"/>
    </location>
</feature>
<sequence>MLHACGITSFLTRLPKCSAAHRDGCMDAGTREARRVASSWCATGDIKVVPEDFVVVEVDPTGQRTDTHSYVFPAVDALNAAAPAPGESAKEAADMGGDEGDVAQELEGSTDGLSFQCRVATPSARSLLDLHRLLNDHAAALLKVVGSSAQVAENVCSTFTQADLTALVRDLQLTAQGALPSSSLQPTNDEAATTAAPSISATTCWWRGSHCLGEFIEKKERQMMHVLVRRCFPHVRSYAEIPTATAAPSSSLPSRADAAASVIYCTLDLHYALFCATLGAEAAMCIARWALAAQTARSERCLDEVSSREIQLVTPVEDIVVPASVDKGVCFASFDPLAEAMRRPLVKPLPDDLDTEGLREDKAVASSFSDGEHMPLLSDKDVRRHVHDTIRRFYPFIKCQVRDGQVVLRCTPKRAPKNTADDALLSGGSVLLGVRRPREAEAETTTTDGNAGLASGATSGFIHFVVKKRNLDTAEMRQLVAEYCGLKDDVVRAAGMKDKKAVTTQRCSIPNTATSTRAQEGCRPLAAATPASPVVLRWPADPQNSYAAVLCASLCSGPVHIGQLKGNWFSVQVRNVRWATPGEGQGWEGGITTTVAPPPADVGITPVSAEDDNALCAFLEERFRQCVECGFINYFGQQRFGETVERADDHTGVHLFAGRWVDAVKSLFRSCPHTYDAFPERMEARFVPSNLRDAQVMTHALRQTYRICFSEHPLTREDVQTSSVLWTRLCEKAITEGVPYYLRSLWVHAGQSVFFNLSASFIVDGMERPLPLTSAYDEGHPVKTRCRAGDADSLCNPTSAPVTSATAVHGLPQLSFATVATASLPLGGYQVLQPTSEGKGGGEESNASWQAWKAAAIAYALRNLRWTTAQAFEQRKVAGVPVPGSWRAVVVRPQNAALAWVAREEGCANAQPFRTPALSSTPALPAMRLSFTLPSSAYATIFLREVLGCDKWW</sequence>
<dbReference type="Gene3D" id="3.30.2350.20">
    <property type="entry name" value="TruD, catalytic domain"/>
    <property type="match status" value="2"/>
</dbReference>
<keyword evidence="2" id="KW-0413">Isomerase</keyword>
<dbReference type="PROSITE" id="PS50984">
    <property type="entry name" value="TRUD"/>
    <property type="match status" value="1"/>
</dbReference>
<accession>A0A0N0P4F4</accession>
<dbReference type="EMBL" id="LJSK01000201">
    <property type="protein sequence ID" value="KPI85229.1"/>
    <property type="molecule type" value="Genomic_DNA"/>
</dbReference>
<dbReference type="OrthoDB" id="447290at2759"/>
<evidence type="ECO:0000313" key="4">
    <source>
        <dbReference type="EMBL" id="KPI85229.1"/>
    </source>
</evidence>
<dbReference type="InterPro" id="IPR011760">
    <property type="entry name" value="PsdUridine_synth_TruD_insert"/>
</dbReference>
<dbReference type="InterPro" id="IPR042214">
    <property type="entry name" value="TruD_catalytic"/>
</dbReference>
<dbReference type="OMA" id="LWVHAGQ"/>
<organism evidence="4 5">
    <name type="scientific">Leptomonas seymouri</name>
    <dbReference type="NCBI Taxonomy" id="5684"/>
    <lineage>
        <taxon>Eukaryota</taxon>
        <taxon>Discoba</taxon>
        <taxon>Euglenozoa</taxon>
        <taxon>Kinetoplastea</taxon>
        <taxon>Metakinetoplastina</taxon>
        <taxon>Trypanosomatida</taxon>
        <taxon>Trypanosomatidae</taxon>
        <taxon>Leishmaniinae</taxon>
        <taxon>Leptomonas</taxon>
    </lineage>
</organism>
<dbReference type="AlphaFoldDB" id="A0A0N0P4F4"/>
<dbReference type="GO" id="GO:0009982">
    <property type="term" value="F:pseudouridine synthase activity"/>
    <property type="evidence" value="ECO:0007669"/>
    <property type="project" value="InterPro"/>
</dbReference>
<reference evidence="4 5" key="1">
    <citation type="journal article" date="2015" name="PLoS Pathog.">
        <title>Leptomonas seymouri: Adaptations to the Dixenous Life Cycle Analyzed by Genome Sequencing, Transcriptome Profiling and Co-infection with Leishmania donovani.</title>
        <authorList>
            <person name="Kraeva N."/>
            <person name="Butenko A."/>
            <person name="Hlavacova J."/>
            <person name="Kostygov A."/>
            <person name="Myskova J."/>
            <person name="Grybchuk D."/>
            <person name="Lestinova T."/>
            <person name="Votypka J."/>
            <person name="Volf P."/>
            <person name="Opperdoes F."/>
            <person name="Flegontov P."/>
            <person name="Lukes J."/>
            <person name="Yurchenko V."/>
        </authorList>
    </citation>
    <scope>NUCLEOTIDE SEQUENCE [LARGE SCALE GENOMIC DNA]</scope>
    <source>
        <strain evidence="4 5">ATCC 30220</strain>
    </source>
</reference>
<dbReference type="PANTHER" id="PTHR13326">
    <property type="entry name" value="TRNA PSEUDOURIDINE SYNTHASE D"/>
    <property type="match status" value="1"/>
</dbReference>
<dbReference type="SUPFAM" id="SSF55120">
    <property type="entry name" value="Pseudouridine synthase"/>
    <property type="match status" value="1"/>
</dbReference>
<evidence type="ECO:0000313" key="5">
    <source>
        <dbReference type="Proteomes" id="UP000038009"/>
    </source>
</evidence>
<protein>
    <recommendedName>
        <fullName evidence="3">TRUD domain-containing protein</fullName>
    </recommendedName>
</protein>
<evidence type="ECO:0000256" key="1">
    <source>
        <dbReference type="ARBA" id="ARBA00007953"/>
    </source>
</evidence>
<dbReference type="InterPro" id="IPR001656">
    <property type="entry name" value="PsdUridine_synth_TruD"/>
</dbReference>
<dbReference type="Pfam" id="PF01142">
    <property type="entry name" value="TruD"/>
    <property type="match status" value="2"/>
</dbReference>
<dbReference type="PANTHER" id="PTHR13326:SF24">
    <property type="entry name" value="TRUD DOMAIN-CONTAINING PROTEIN"/>
    <property type="match status" value="1"/>
</dbReference>
<dbReference type="GO" id="GO:0001522">
    <property type="term" value="P:pseudouridine synthesis"/>
    <property type="evidence" value="ECO:0007669"/>
    <property type="project" value="InterPro"/>
</dbReference>
<comment type="caution">
    <text evidence="4">The sequence shown here is derived from an EMBL/GenBank/DDBJ whole genome shotgun (WGS) entry which is preliminary data.</text>
</comment>
<name>A0A0N0P4F4_LEPSE</name>
<dbReference type="GO" id="GO:0003723">
    <property type="term" value="F:RNA binding"/>
    <property type="evidence" value="ECO:0007669"/>
    <property type="project" value="InterPro"/>
</dbReference>
<dbReference type="VEuPathDB" id="TriTrypDB:Lsey_0201_0060"/>
<dbReference type="PIRSF" id="PIRSF037016">
    <property type="entry name" value="Pseudouridin_synth_euk_prd"/>
    <property type="match status" value="1"/>
</dbReference>
<comment type="similarity">
    <text evidence="1">Belongs to the pseudouridine synthase TruD family.</text>
</comment>
<dbReference type="InterPro" id="IPR020103">
    <property type="entry name" value="PsdUridine_synth_cat_dom_sf"/>
</dbReference>
<evidence type="ECO:0000256" key="2">
    <source>
        <dbReference type="ARBA" id="ARBA00023235"/>
    </source>
</evidence>